<dbReference type="EMBL" id="KZ451969">
    <property type="protein sequence ID" value="PKA56993.1"/>
    <property type="molecule type" value="Genomic_DNA"/>
</dbReference>
<comment type="subcellular location">
    <subcellularLocation>
        <location evidence="1">Membrane</location>
    </subcellularLocation>
</comment>
<feature type="coiled-coil region" evidence="5">
    <location>
        <begin position="62"/>
        <end position="89"/>
    </location>
</feature>
<dbReference type="GO" id="GO:0016020">
    <property type="term" value="C:membrane"/>
    <property type="evidence" value="ECO:0007669"/>
    <property type="project" value="UniProtKB-SubCell"/>
</dbReference>
<keyword evidence="3 7" id="KW-1133">Transmembrane helix</keyword>
<dbReference type="PANTHER" id="PTHR31422:SF0">
    <property type="entry name" value="MYOSIN-BINDING PROTEIN 7"/>
    <property type="match status" value="1"/>
</dbReference>
<feature type="compositionally biased region" description="Acidic residues" evidence="6">
    <location>
        <begin position="225"/>
        <end position="240"/>
    </location>
</feature>
<feature type="region of interest" description="Disordered" evidence="6">
    <location>
        <begin position="212"/>
        <end position="240"/>
    </location>
</feature>
<feature type="domain" description="GTD-binding" evidence="8">
    <location>
        <begin position="60"/>
        <end position="158"/>
    </location>
</feature>
<dbReference type="PANTHER" id="PTHR31422">
    <property type="entry name" value="BNAANNG28530D PROTEIN"/>
    <property type="match status" value="1"/>
</dbReference>
<evidence type="ECO:0000259" key="8">
    <source>
        <dbReference type="PROSITE" id="PS51775"/>
    </source>
</evidence>
<evidence type="ECO:0000256" key="3">
    <source>
        <dbReference type="ARBA" id="ARBA00022989"/>
    </source>
</evidence>
<dbReference type="PROSITE" id="PS51775">
    <property type="entry name" value="GTD_BINDING"/>
    <property type="match status" value="1"/>
</dbReference>
<dbReference type="GO" id="GO:0080115">
    <property type="term" value="F:myosin XI tail binding"/>
    <property type="evidence" value="ECO:0007669"/>
    <property type="project" value="UniProtKB-ARBA"/>
</dbReference>
<dbReference type="Pfam" id="PF04576">
    <property type="entry name" value="Zein-binding"/>
    <property type="match status" value="1"/>
</dbReference>
<protein>
    <recommendedName>
        <fullName evidence="8">GTD-binding domain-containing protein</fullName>
    </recommendedName>
</protein>
<evidence type="ECO:0000256" key="6">
    <source>
        <dbReference type="SAM" id="MobiDB-lite"/>
    </source>
</evidence>
<dbReference type="InterPro" id="IPR007656">
    <property type="entry name" value="GTD-bd"/>
</dbReference>
<sequence>MDHAAPTSPPATSGGCDCGCPSCCSPGSFSPTVRRSVKRKAEYPGRDAPVAGFARVEVENEVAALRQTVASQQVTIRDLSEELEEERNSAATGASETMSMILRLQREKAEVQMEARQFRRFAEEKMAHDGREIAALEDLLFERDQAVENLTCQIRSYKHRLLSLGFYVADELDSPPVGGYPSLYCNADSRGEEATDLHSLEQRIYELERTPTSTHAKVIPQESSSFDDENAGGEGEDDDETDRVYTIDAIHGVSSSSNGWVKEELKVENGEKVESCKEGDEGDIKKLYMRLQALEADRESMREAIISMRTEKAQLMLLREIAQELCKEKPERRVVKKKLHFGVGFLFVSFIKWAMPFLFWRKKASRSR</sequence>
<keyword evidence="10" id="KW-1185">Reference proteome</keyword>
<evidence type="ECO:0000256" key="1">
    <source>
        <dbReference type="ARBA" id="ARBA00004370"/>
    </source>
</evidence>
<dbReference type="OrthoDB" id="1060521at2759"/>
<feature type="coiled-coil region" evidence="5">
    <location>
        <begin position="284"/>
        <end position="311"/>
    </location>
</feature>
<evidence type="ECO:0000256" key="5">
    <source>
        <dbReference type="SAM" id="Coils"/>
    </source>
</evidence>
<evidence type="ECO:0000256" key="7">
    <source>
        <dbReference type="SAM" id="Phobius"/>
    </source>
</evidence>
<proteinExistence type="predicted"/>
<gene>
    <name evidence="9" type="ORF">AXF42_Ash002297</name>
</gene>
<organism evidence="9 10">
    <name type="scientific">Apostasia shenzhenica</name>
    <dbReference type="NCBI Taxonomy" id="1088818"/>
    <lineage>
        <taxon>Eukaryota</taxon>
        <taxon>Viridiplantae</taxon>
        <taxon>Streptophyta</taxon>
        <taxon>Embryophyta</taxon>
        <taxon>Tracheophyta</taxon>
        <taxon>Spermatophyta</taxon>
        <taxon>Magnoliopsida</taxon>
        <taxon>Liliopsida</taxon>
        <taxon>Asparagales</taxon>
        <taxon>Orchidaceae</taxon>
        <taxon>Apostasioideae</taxon>
        <taxon>Apostasia</taxon>
    </lineage>
</organism>
<evidence type="ECO:0000256" key="4">
    <source>
        <dbReference type="ARBA" id="ARBA00023136"/>
    </source>
</evidence>
<evidence type="ECO:0000313" key="9">
    <source>
        <dbReference type="EMBL" id="PKA56993.1"/>
    </source>
</evidence>
<evidence type="ECO:0000256" key="2">
    <source>
        <dbReference type="ARBA" id="ARBA00022692"/>
    </source>
</evidence>
<reference evidence="9 10" key="1">
    <citation type="journal article" date="2017" name="Nature">
        <title>The Apostasia genome and the evolution of orchids.</title>
        <authorList>
            <person name="Zhang G.Q."/>
            <person name="Liu K.W."/>
            <person name="Li Z."/>
            <person name="Lohaus R."/>
            <person name="Hsiao Y.Y."/>
            <person name="Niu S.C."/>
            <person name="Wang J.Y."/>
            <person name="Lin Y.C."/>
            <person name="Xu Q."/>
            <person name="Chen L.J."/>
            <person name="Yoshida K."/>
            <person name="Fujiwara S."/>
            <person name="Wang Z.W."/>
            <person name="Zhang Y.Q."/>
            <person name="Mitsuda N."/>
            <person name="Wang M."/>
            <person name="Liu G.H."/>
            <person name="Pecoraro L."/>
            <person name="Huang H.X."/>
            <person name="Xiao X.J."/>
            <person name="Lin M."/>
            <person name="Wu X.Y."/>
            <person name="Wu W.L."/>
            <person name="Chen Y.Y."/>
            <person name="Chang S.B."/>
            <person name="Sakamoto S."/>
            <person name="Ohme-Takagi M."/>
            <person name="Yagi M."/>
            <person name="Zeng S.J."/>
            <person name="Shen C.Y."/>
            <person name="Yeh C.M."/>
            <person name="Luo Y.B."/>
            <person name="Tsai W.C."/>
            <person name="Van de Peer Y."/>
            <person name="Liu Z.J."/>
        </authorList>
    </citation>
    <scope>NUCLEOTIDE SEQUENCE [LARGE SCALE GENOMIC DNA]</scope>
    <source>
        <strain evidence="10">cv. Shenzhen</strain>
        <tissue evidence="9">Stem</tissue>
    </source>
</reference>
<evidence type="ECO:0000313" key="10">
    <source>
        <dbReference type="Proteomes" id="UP000236161"/>
    </source>
</evidence>
<dbReference type="STRING" id="1088818.A0A2I0AN62"/>
<dbReference type="AlphaFoldDB" id="A0A2I0AN62"/>
<keyword evidence="5" id="KW-0175">Coiled coil</keyword>
<name>A0A2I0AN62_9ASPA</name>
<feature type="transmembrane region" description="Helical" evidence="7">
    <location>
        <begin position="339"/>
        <end position="360"/>
    </location>
</feature>
<keyword evidence="2 7" id="KW-0812">Transmembrane</keyword>
<keyword evidence="4 7" id="KW-0472">Membrane</keyword>
<accession>A0A2I0AN62</accession>
<dbReference type="Proteomes" id="UP000236161">
    <property type="component" value="Unassembled WGS sequence"/>
</dbReference>